<keyword evidence="1" id="KW-1133">Transmembrane helix</keyword>
<feature type="transmembrane region" description="Helical" evidence="1">
    <location>
        <begin position="64"/>
        <end position="86"/>
    </location>
</feature>
<feature type="transmembrane region" description="Helical" evidence="1">
    <location>
        <begin position="285"/>
        <end position="305"/>
    </location>
</feature>
<feature type="transmembrane region" description="Helical" evidence="1">
    <location>
        <begin position="199"/>
        <end position="220"/>
    </location>
</feature>
<dbReference type="Pfam" id="PF02667">
    <property type="entry name" value="SCFA_trans"/>
    <property type="match status" value="1"/>
</dbReference>
<dbReference type="EMBL" id="JBIMSP010000019">
    <property type="protein sequence ID" value="MFH5242984.1"/>
    <property type="molecule type" value="Genomic_DNA"/>
</dbReference>
<organism evidence="3 4">
    <name type="scientific">Antrihabitans spumae</name>
    <dbReference type="NCBI Taxonomy" id="3373370"/>
    <lineage>
        <taxon>Bacteria</taxon>
        <taxon>Bacillati</taxon>
        <taxon>Actinomycetota</taxon>
        <taxon>Actinomycetes</taxon>
        <taxon>Mycobacteriales</taxon>
        <taxon>Nocardiaceae</taxon>
        <taxon>Antrihabitans</taxon>
    </lineage>
</organism>
<evidence type="ECO:0000313" key="4">
    <source>
        <dbReference type="Proteomes" id="UP001609176"/>
    </source>
</evidence>
<dbReference type="PANTHER" id="PTHR41983:SF2">
    <property type="entry name" value="SHORT-CHAIN FATTY ACID TRANSPORTER-RELATED"/>
    <property type="match status" value="1"/>
</dbReference>
<dbReference type="PANTHER" id="PTHR41983">
    <property type="entry name" value="SHORT-CHAIN FATTY ACID TRANSPORTER-RELATED"/>
    <property type="match status" value="1"/>
</dbReference>
<accession>A0ABW7KNJ3</accession>
<evidence type="ECO:0000313" key="3">
    <source>
        <dbReference type="EMBL" id="MFH5242984.1"/>
    </source>
</evidence>
<name>A0ABW7KNJ3_9NOCA</name>
<dbReference type="EMBL" id="JBIMSN010000056">
    <property type="protein sequence ID" value="MFH5229457.1"/>
    <property type="molecule type" value="Genomic_DNA"/>
</dbReference>
<evidence type="ECO:0000313" key="5">
    <source>
        <dbReference type="Proteomes" id="UP001609219"/>
    </source>
</evidence>
<comment type="caution">
    <text evidence="3">The sequence shown here is derived from an EMBL/GenBank/DDBJ whole genome shotgun (WGS) entry which is preliminary data.</text>
</comment>
<keyword evidence="5" id="KW-1185">Reference proteome</keyword>
<dbReference type="InterPro" id="IPR006160">
    <property type="entry name" value="SCFA_transpt_AtoE"/>
</dbReference>
<evidence type="ECO:0000256" key="1">
    <source>
        <dbReference type="SAM" id="Phobius"/>
    </source>
</evidence>
<dbReference type="Proteomes" id="UP001609219">
    <property type="component" value="Unassembled WGS sequence"/>
</dbReference>
<feature type="transmembrane region" description="Helical" evidence="1">
    <location>
        <begin position="146"/>
        <end position="165"/>
    </location>
</feature>
<gene>
    <name evidence="3" type="ORF">ACHIPV_13985</name>
    <name evidence="2" type="ORF">ACHIRB_12885</name>
</gene>
<proteinExistence type="predicted"/>
<dbReference type="Proteomes" id="UP001609176">
    <property type="component" value="Unassembled WGS sequence"/>
</dbReference>
<keyword evidence="1" id="KW-0812">Transmembrane</keyword>
<sequence length="479" mass="50747">MTSASTNAASEKGLARVAQRLAGWTEKWFPDAYVVALAGVVVVAVAAFANGSSPQMVADAFGNGFWDLTAFTLQMAMVVLTGYVVATSPPVARLIDRLAAVPRTAATAVSFVALLAMSVSLLNWGLSLVFGGLLARAIARRTDLRVDYRALGAAAFMGLGAVWALGLSSSAAQLQATASSLPPALLKITGVLDFGTTIFTWQSIVMCAVIIVLSVVIAHFSAPRGAAIKTAEDIGVDVHDEPEEVPPRSRPGEWLEYSRILPILAGLLTVGWLVSQLFSKPVLTVVSSLNGYLLVFLMLGLVLHGTPRKFLQSVSQAVPATAGILVQFPLYAAMAAILTKAEGRGGTTISENLAEFFTSIGSGGGFAVVIALYTVVLGIFVPSGGGKWLVEAPYVMQSSTDVQMNLGWTVQIYNVAEALPNLINPFFMLPLLAVLKLRARDLVGFTFLQFIFHLPVVLVLVWLLGTTFDFVPPVIPPTP</sequence>
<evidence type="ECO:0000313" key="2">
    <source>
        <dbReference type="EMBL" id="MFH5229457.1"/>
    </source>
</evidence>
<dbReference type="RefSeq" id="WP_395124730.1">
    <property type="nucleotide sequence ID" value="NZ_JBIMSN010000056.1"/>
</dbReference>
<feature type="transmembrane region" description="Helical" evidence="1">
    <location>
        <begin position="442"/>
        <end position="464"/>
    </location>
</feature>
<reference evidence="4 5" key="1">
    <citation type="submission" date="2024-10" db="EMBL/GenBank/DDBJ databases">
        <authorList>
            <person name="Riesco R."/>
        </authorList>
    </citation>
    <scope>NUCLEOTIDE SEQUENCE [LARGE SCALE GENOMIC DNA]</scope>
    <source>
        <strain evidence="3 4">NCIMB 15448</strain>
        <strain evidence="2 5">NCIMB 15450</strain>
    </source>
</reference>
<feature type="transmembrane region" description="Helical" evidence="1">
    <location>
        <begin position="359"/>
        <end position="381"/>
    </location>
</feature>
<feature type="transmembrane region" description="Helical" evidence="1">
    <location>
        <begin position="317"/>
        <end position="339"/>
    </location>
</feature>
<protein>
    <submittedName>
        <fullName evidence="3">Short-chain fatty acid transporter</fullName>
    </submittedName>
</protein>
<keyword evidence="1" id="KW-0472">Membrane</keyword>
<feature type="transmembrane region" description="Helical" evidence="1">
    <location>
        <begin position="32"/>
        <end position="52"/>
    </location>
</feature>
<feature type="transmembrane region" description="Helical" evidence="1">
    <location>
        <begin position="106"/>
        <end position="134"/>
    </location>
</feature>